<proteinExistence type="inferred from homology"/>
<dbReference type="InterPro" id="IPR003690">
    <property type="entry name" value="MTERF"/>
</dbReference>
<comment type="caution">
    <text evidence="5">The sequence shown here is derived from an EMBL/GenBank/DDBJ whole genome shotgun (WGS) entry which is preliminary data.</text>
</comment>
<evidence type="ECO:0000313" key="5">
    <source>
        <dbReference type="EMBL" id="PWZ24526.1"/>
    </source>
</evidence>
<dbReference type="PANTHER" id="PTHR13068">
    <property type="entry name" value="CGI-12 PROTEIN-RELATED"/>
    <property type="match status" value="1"/>
</dbReference>
<evidence type="ECO:0000256" key="4">
    <source>
        <dbReference type="SAM" id="MobiDB-lite"/>
    </source>
</evidence>
<dbReference type="EMBL" id="NCVQ01000006">
    <property type="protein sequence ID" value="PWZ24526.1"/>
    <property type="molecule type" value="Genomic_DNA"/>
</dbReference>
<feature type="compositionally biased region" description="Low complexity" evidence="4">
    <location>
        <begin position="32"/>
        <end position="47"/>
    </location>
</feature>
<organism evidence="5 6">
    <name type="scientific">Zea mays</name>
    <name type="common">Maize</name>
    <dbReference type="NCBI Taxonomy" id="4577"/>
    <lineage>
        <taxon>Eukaryota</taxon>
        <taxon>Viridiplantae</taxon>
        <taxon>Streptophyta</taxon>
        <taxon>Embryophyta</taxon>
        <taxon>Tracheophyta</taxon>
        <taxon>Spermatophyta</taxon>
        <taxon>Magnoliopsida</taxon>
        <taxon>Liliopsida</taxon>
        <taxon>Poales</taxon>
        <taxon>Poaceae</taxon>
        <taxon>PACMAD clade</taxon>
        <taxon>Panicoideae</taxon>
        <taxon>Andropogonodae</taxon>
        <taxon>Andropogoneae</taxon>
        <taxon>Tripsacinae</taxon>
        <taxon>Zea</taxon>
    </lineage>
</organism>
<sequence length="154" mass="16905">MTTSSPPAASPGSKPRKQPSVCATGNRPPTPTQCSPSSPARRSASPDSKADITLLVAKDPRILSCSVDDTLRIRVDLFHRYDFSAAQIRSFVRVAPCSFRTFNIDEKLGFWIPLLGSPDKFLRIVSRGNYLVAYDIDKVVKTNLHLLQDCGLSV</sequence>
<name>A0A3L6EU62_MAIZE</name>
<gene>
    <name evidence="5" type="ORF">Zm00014a_000841</name>
</gene>
<feature type="region of interest" description="Disordered" evidence="4">
    <location>
        <begin position="1"/>
        <end position="47"/>
    </location>
</feature>
<evidence type="ECO:0000313" key="6">
    <source>
        <dbReference type="Proteomes" id="UP000251960"/>
    </source>
</evidence>
<protein>
    <submittedName>
        <fullName evidence="5">Uncharacterized protein</fullName>
    </submittedName>
</protein>
<keyword evidence="2" id="KW-0804">Transcription</keyword>
<feature type="compositionally biased region" description="Low complexity" evidence="4">
    <location>
        <begin position="1"/>
        <end position="13"/>
    </location>
</feature>
<reference evidence="5 6" key="1">
    <citation type="journal article" date="2018" name="Nat. Genet.">
        <title>Extensive intraspecific gene order and gene structural variations between Mo17 and other maize genomes.</title>
        <authorList>
            <person name="Sun S."/>
            <person name="Zhou Y."/>
            <person name="Chen J."/>
            <person name="Shi J."/>
            <person name="Zhao H."/>
            <person name="Zhao H."/>
            <person name="Song W."/>
            <person name="Zhang M."/>
            <person name="Cui Y."/>
            <person name="Dong X."/>
            <person name="Liu H."/>
            <person name="Ma X."/>
            <person name="Jiao Y."/>
            <person name="Wang B."/>
            <person name="Wei X."/>
            <person name="Stein J.C."/>
            <person name="Glaubitz J.C."/>
            <person name="Lu F."/>
            <person name="Yu G."/>
            <person name="Liang C."/>
            <person name="Fengler K."/>
            <person name="Li B."/>
            <person name="Rafalski A."/>
            <person name="Schnable P.S."/>
            <person name="Ware D.H."/>
            <person name="Buckler E.S."/>
            <person name="Lai J."/>
        </authorList>
    </citation>
    <scope>NUCLEOTIDE SEQUENCE [LARGE SCALE GENOMIC DNA]</scope>
    <source>
        <strain evidence="6">cv. Missouri 17</strain>
        <tissue evidence="5">Seedling</tissue>
    </source>
</reference>
<dbReference type="Gene3D" id="1.25.70.10">
    <property type="entry name" value="Transcription termination factor 3, mitochondrial"/>
    <property type="match status" value="1"/>
</dbReference>
<keyword evidence="3" id="KW-0809">Transit peptide</keyword>
<dbReference type="Proteomes" id="UP000251960">
    <property type="component" value="Chromosome 5"/>
</dbReference>
<dbReference type="AlphaFoldDB" id="A0A3L6EU62"/>
<accession>A0A3L6EU62</accession>
<evidence type="ECO:0000256" key="2">
    <source>
        <dbReference type="ARBA" id="ARBA00022472"/>
    </source>
</evidence>
<evidence type="ECO:0000256" key="3">
    <source>
        <dbReference type="ARBA" id="ARBA00022946"/>
    </source>
</evidence>
<dbReference type="InterPro" id="IPR038538">
    <property type="entry name" value="MTERF_sf"/>
</dbReference>
<keyword evidence="2" id="KW-0806">Transcription termination</keyword>
<dbReference type="SMART" id="SM00733">
    <property type="entry name" value="Mterf"/>
    <property type="match status" value="2"/>
</dbReference>
<dbReference type="GO" id="GO:0006353">
    <property type="term" value="P:DNA-templated transcription termination"/>
    <property type="evidence" value="ECO:0007669"/>
    <property type="project" value="UniProtKB-KW"/>
</dbReference>
<dbReference type="PANTHER" id="PTHR13068:SF35">
    <property type="entry name" value="MITOCHONDRIAL TRANSCRIPTION TERMINATION FACTOR FAMILY PROTEIN"/>
    <property type="match status" value="1"/>
</dbReference>
<keyword evidence="2" id="KW-0805">Transcription regulation</keyword>
<dbReference type="Pfam" id="PF02536">
    <property type="entry name" value="mTERF"/>
    <property type="match status" value="1"/>
</dbReference>
<dbReference type="GO" id="GO:0003676">
    <property type="term" value="F:nucleic acid binding"/>
    <property type="evidence" value="ECO:0007669"/>
    <property type="project" value="InterPro"/>
</dbReference>
<comment type="similarity">
    <text evidence="1">Belongs to the mTERF family.</text>
</comment>
<evidence type="ECO:0000256" key="1">
    <source>
        <dbReference type="ARBA" id="ARBA00007692"/>
    </source>
</evidence>